<dbReference type="InterPro" id="IPR013087">
    <property type="entry name" value="Znf_C2H2_type"/>
</dbReference>
<organism evidence="3 4">
    <name type="scientific">Stylonychia lemnae</name>
    <name type="common">Ciliate</name>
    <dbReference type="NCBI Taxonomy" id="5949"/>
    <lineage>
        <taxon>Eukaryota</taxon>
        <taxon>Sar</taxon>
        <taxon>Alveolata</taxon>
        <taxon>Ciliophora</taxon>
        <taxon>Intramacronucleata</taxon>
        <taxon>Spirotrichea</taxon>
        <taxon>Stichotrichia</taxon>
        <taxon>Sporadotrichida</taxon>
        <taxon>Oxytrichidae</taxon>
        <taxon>Stylonychinae</taxon>
        <taxon>Stylonychia</taxon>
    </lineage>
</organism>
<dbReference type="InParanoid" id="A0A078AHG1"/>
<protein>
    <submittedName>
        <fullName evidence="3">Kruppel-like factor 11a</fullName>
    </submittedName>
</protein>
<feature type="domain" description="C2H2-type" evidence="2">
    <location>
        <begin position="124"/>
        <end position="153"/>
    </location>
</feature>
<proteinExistence type="predicted"/>
<evidence type="ECO:0000313" key="4">
    <source>
        <dbReference type="Proteomes" id="UP000039865"/>
    </source>
</evidence>
<dbReference type="EMBL" id="CCKQ01010220">
    <property type="protein sequence ID" value="CDW81725.1"/>
    <property type="molecule type" value="Genomic_DNA"/>
</dbReference>
<accession>A0A078AHG1</accession>
<evidence type="ECO:0000313" key="3">
    <source>
        <dbReference type="EMBL" id="CDW81725.1"/>
    </source>
</evidence>
<evidence type="ECO:0000259" key="2">
    <source>
        <dbReference type="PROSITE" id="PS50157"/>
    </source>
</evidence>
<dbReference type="SUPFAM" id="SSF57667">
    <property type="entry name" value="beta-beta-alpha zinc fingers"/>
    <property type="match status" value="1"/>
</dbReference>
<evidence type="ECO:0000256" key="1">
    <source>
        <dbReference type="PROSITE-ProRule" id="PRU00042"/>
    </source>
</evidence>
<name>A0A078AHG1_STYLE</name>
<keyword evidence="1" id="KW-0862">Zinc</keyword>
<dbReference type="Proteomes" id="UP000039865">
    <property type="component" value="Unassembled WGS sequence"/>
</dbReference>
<dbReference type="PROSITE" id="PS00028">
    <property type="entry name" value="ZINC_FINGER_C2H2_1"/>
    <property type="match status" value="1"/>
</dbReference>
<dbReference type="OrthoDB" id="6365676at2759"/>
<keyword evidence="1" id="KW-0863">Zinc-finger</keyword>
<keyword evidence="1" id="KW-0479">Metal-binding</keyword>
<dbReference type="InterPro" id="IPR036236">
    <property type="entry name" value="Znf_C2H2_sf"/>
</dbReference>
<sequence>MEQTTQMDDQTNQKPNKCQCKCQCISNNESTQLHLKKDVHIQTQIFDQDKQTFEKAMKNDESKLIEETEIRKKLNLTDQEKIIFFHGEDLEPEQIPPAQNIPSLKTFKFVKIFQEKSKRWKSMFICTYDHCDIVLKKWGNIFDHLRIHCRERPFVCPLLMKHFLKNHGKGIYMEQEEEEDLLEETNAQAQEQPLNVNVGSQINA</sequence>
<gene>
    <name evidence="3" type="primary">Contig856.g933</name>
    <name evidence="3" type="ORF">STYLEM_10749</name>
</gene>
<dbReference type="AlphaFoldDB" id="A0A078AHG1"/>
<dbReference type="PROSITE" id="PS50157">
    <property type="entry name" value="ZINC_FINGER_C2H2_2"/>
    <property type="match status" value="1"/>
</dbReference>
<keyword evidence="4" id="KW-1185">Reference proteome</keyword>
<dbReference type="GO" id="GO:0008270">
    <property type="term" value="F:zinc ion binding"/>
    <property type="evidence" value="ECO:0007669"/>
    <property type="project" value="UniProtKB-KW"/>
</dbReference>
<reference evidence="3 4" key="1">
    <citation type="submission" date="2014-06" db="EMBL/GenBank/DDBJ databases">
        <authorList>
            <person name="Swart Estienne"/>
        </authorList>
    </citation>
    <scope>NUCLEOTIDE SEQUENCE [LARGE SCALE GENOMIC DNA]</scope>
    <source>
        <strain evidence="3 4">130c</strain>
    </source>
</reference>